<evidence type="ECO:0000259" key="2">
    <source>
        <dbReference type="Pfam" id="PF14501"/>
    </source>
</evidence>
<reference evidence="3 4" key="1">
    <citation type="journal article" date="2010" name="Stand. Genomic Sci.">
        <title>Complete genome sequence of Olsenella uli type strain (VPI D76D-27C).</title>
        <authorList>
            <person name="Goker M."/>
            <person name="Held B."/>
            <person name="Lucas S."/>
            <person name="Nolan M."/>
            <person name="Yasawong M."/>
            <person name="Glavina Del Rio T."/>
            <person name="Tice H."/>
            <person name="Cheng J.F."/>
            <person name="Bruce D."/>
            <person name="Detter J.C."/>
            <person name="Tapia R."/>
            <person name="Han C."/>
            <person name="Goodwin L."/>
            <person name="Pitluck S."/>
            <person name="Liolios K."/>
            <person name="Ivanova N."/>
            <person name="Mavromatis K."/>
            <person name="Mikhailova N."/>
            <person name="Pati A."/>
            <person name="Chen A."/>
            <person name="Palaniappan K."/>
            <person name="Land M."/>
            <person name="Hauser L."/>
            <person name="Chang Y.J."/>
            <person name="Jeffries C.D."/>
            <person name="Rohde M."/>
            <person name="Sikorski J."/>
            <person name="Pukall R."/>
            <person name="Woyke T."/>
            <person name="Bristow J."/>
            <person name="Eisen J.A."/>
            <person name="Markowitz V."/>
            <person name="Hugenholtz P."/>
            <person name="Kyrpides N.C."/>
            <person name="Klenk H.P."/>
            <person name="Lapidus A."/>
        </authorList>
    </citation>
    <scope>NUCLEOTIDE SEQUENCE [LARGE SCALE GENOMIC DNA]</scope>
    <source>
        <strain evidence="4">ATCC 49627 / DSM 7084 / CIP 109912 / JCM 12494 / NCIMB 702895 / VPI D76D-27C</strain>
    </source>
</reference>
<dbReference type="PATRIC" id="fig|633147.7.peg.1435"/>
<feature type="transmembrane region" description="Helical" evidence="1">
    <location>
        <begin position="33"/>
        <end position="52"/>
    </location>
</feature>
<dbReference type="HOGENOM" id="CLU_020211_0_0_11"/>
<dbReference type="eggNOG" id="COG3290">
    <property type="taxonomic scope" value="Bacteria"/>
</dbReference>
<evidence type="ECO:0000256" key="1">
    <source>
        <dbReference type="SAM" id="Phobius"/>
    </source>
</evidence>
<dbReference type="Proteomes" id="UP000000333">
    <property type="component" value="Chromosome"/>
</dbReference>
<feature type="transmembrane region" description="Helical" evidence="1">
    <location>
        <begin position="165"/>
        <end position="184"/>
    </location>
</feature>
<keyword evidence="4" id="KW-1185">Reference proteome</keyword>
<sequence>MSLPYPVIYMVNAVLFIAPVVILSLQLPRRTHYWLRVTLAFLVLFVELSLQFPDAWFHSTLSSMAAMSLYFTLVIVILVLTVLFCNETSIWAASFCAVVGYTVENLGAGTAELVGILIRHLHVIPLLGHEYARTVVCCTLVVAVFAIVVRRGVHLQSLSLNPSKMNVLLVFGAVLINIVFDLAIKYARAFNLPQGFSMLFRIVELAICVYVIVMEFEILYNRQLLLDAATTERMMRDRERQYQLSKENIEAINIKAHDIRHQIRHLHDGKDGIAVGREALADIARQVNIYDSTVKTGNEALDTILTEKSLVGEQEQITLSCIVDGKSLGFMSPTDLYALFGNALDNAFEAVRQIDDPELRNISLLVRVTAGMVSIHMENYYAGTVIFEEGMPQTTKKDRLNHGFGTKSMRIIVGRYGGTMTMGTDDETFYLNILIPIPRA</sequence>
<keyword evidence="3" id="KW-0418">Kinase</keyword>
<name>E1QXG3_OLSUV</name>
<accession>E1QXG3</accession>
<dbReference type="EMBL" id="CP002106">
    <property type="protein sequence ID" value="ADK68816.1"/>
    <property type="molecule type" value="Genomic_DNA"/>
</dbReference>
<feature type="transmembrane region" description="Helical" evidence="1">
    <location>
        <begin position="6"/>
        <end position="26"/>
    </location>
</feature>
<dbReference type="AlphaFoldDB" id="E1QXG3"/>
<feature type="transmembrane region" description="Helical" evidence="1">
    <location>
        <begin position="196"/>
        <end position="213"/>
    </location>
</feature>
<dbReference type="SUPFAM" id="SSF55874">
    <property type="entry name" value="ATPase domain of HSP90 chaperone/DNA topoisomerase II/histidine kinase"/>
    <property type="match status" value="1"/>
</dbReference>
<keyword evidence="1" id="KW-0812">Transmembrane</keyword>
<evidence type="ECO:0000313" key="3">
    <source>
        <dbReference type="EMBL" id="ADK68816.1"/>
    </source>
</evidence>
<dbReference type="Gene3D" id="3.30.565.10">
    <property type="entry name" value="Histidine kinase-like ATPase, C-terminal domain"/>
    <property type="match status" value="1"/>
</dbReference>
<dbReference type="OrthoDB" id="3229604at2"/>
<protein>
    <submittedName>
        <fullName evidence="3">Signal transduction histidine kinase regulating citrate/malate metabolism</fullName>
    </submittedName>
</protein>
<proteinExistence type="predicted"/>
<feature type="domain" description="Sensor histidine kinase NatK-like C-terminal" evidence="2">
    <location>
        <begin position="331"/>
        <end position="436"/>
    </location>
</feature>
<feature type="transmembrane region" description="Helical" evidence="1">
    <location>
        <begin position="64"/>
        <end position="84"/>
    </location>
</feature>
<gene>
    <name evidence="3" type="ordered locus">Olsu_1728</name>
</gene>
<organism evidence="3 4">
    <name type="scientific">Olsenella uli (strain ATCC 49627 / DSM 7084 / CCUG 31166 / CIP 109912 / JCM 12494 / LMG 11480 / NCIMB 702895 / VPI D76D-27C)</name>
    <name type="common">Lactobacillus uli</name>
    <dbReference type="NCBI Taxonomy" id="633147"/>
    <lineage>
        <taxon>Bacteria</taxon>
        <taxon>Bacillati</taxon>
        <taxon>Actinomycetota</taxon>
        <taxon>Coriobacteriia</taxon>
        <taxon>Coriobacteriales</taxon>
        <taxon>Atopobiaceae</taxon>
        <taxon>Olsenella</taxon>
    </lineage>
</organism>
<keyword evidence="1" id="KW-0472">Membrane</keyword>
<dbReference type="STRING" id="633147.Olsu_1728"/>
<dbReference type="RefSeq" id="WP_013252567.1">
    <property type="nucleotide sequence ID" value="NC_014363.1"/>
</dbReference>
<dbReference type="InterPro" id="IPR032834">
    <property type="entry name" value="NatK-like_C"/>
</dbReference>
<dbReference type="GO" id="GO:0016301">
    <property type="term" value="F:kinase activity"/>
    <property type="evidence" value="ECO:0007669"/>
    <property type="project" value="UniProtKB-KW"/>
</dbReference>
<keyword evidence="3" id="KW-0808">Transferase</keyword>
<dbReference type="InterPro" id="IPR036890">
    <property type="entry name" value="HATPase_C_sf"/>
</dbReference>
<dbReference type="Pfam" id="PF14501">
    <property type="entry name" value="HATPase_c_5"/>
    <property type="match status" value="1"/>
</dbReference>
<dbReference type="CDD" id="cd16935">
    <property type="entry name" value="HATPase_AgrC-ComD-like"/>
    <property type="match status" value="1"/>
</dbReference>
<feature type="transmembrane region" description="Helical" evidence="1">
    <location>
        <begin position="131"/>
        <end position="153"/>
    </location>
</feature>
<keyword evidence="1" id="KW-1133">Transmembrane helix</keyword>
<dbReference type="KEGG" id="ols:Olsu_1728"/>
<dbReference type="GeneID" id="78513211"/>
<feature type="transmembrane region" description="Helical" evidence="1">
    <location>
        <begin position="91"/>
        <end position="111"/>
    </location>
</feature>
<evidence type="ECO:0000313" key="4">
    <source>
        <dbReference type="Proteomes" id="UP000000333"/>
    </source>
</evidence>